<protein>
    <recommendedName>
        <fullName evidence="4">DDE Tnp4 domain-containing protein</fullName>
    </recommendedName>
</protein>
<reference evidence="5" key="1">
    <citation type="submission" date="2021-02" db="EMBL/GenBank/DDBJ databases">
        <authorList>
            <person name="Nowell W R."/>
        </authorList>
    </citation>
    <scope>NUCLEOTIDE SEQUENCE</scope>
</reference>
<dbReference type="EMBL" id="CAJNYU010000515">
    <property type="protein sequence ID" value="CAF3370354.1"/>
    <property type="molecule type" value="Genomic_DNA"/>
</dbReference>
<evidence type="ECO:0000256" key="3">
    <source>
        <dbReference type="SAM" id="SignalP"/>
    </source>
</evidence>
<gene>
    <name evidence="5" type="ORF">FME351_LOCUS6275</name>
</gene>
<proteinExistence type="predicted"/>
<evidence type="ECO:0000259" key="4">
    <source>
        <dbReference type="Pfam" id="PF13359"/>
    </source>
</evidence>
<comment type="cofactor">
    <cofactor evidence="1">
        <name>a divalent metal cation</name>
        <dbReference type="ChEBI" id="CHEBI:60240"/>
    </cofactor>
</comment>
<feature type="chain" id="PRO_5032833457" description="DDE Tnp4 domain-containing protein" evidence="3">
    <location>
        <begin position="16"/>
        <end position="225"/>
    </location>
</feature>
<evidence type="ECO:0000256" key="1">
    <source>
        <dbReference type="ARBA" id="ARBA00001968"/>
    </source>
</evidence>
<dbReference type="Proteomes" id="UP000663869">
    <property type="component" value="Unassembled WGS sequence"/>
</dbReference>
<comment type="caution">
    <text evidence="5">The sequence shown here is derived from an EMBL/GenBank/DDBJ whole genome shotgun (WGS) entry which is preliminary data.</text>
</comment>
<organism evidence="5 6">
    <name type="scientific">Rotaria socialis</name>
    <dbReference type="NCBI Taxonomy" id="392032"/>
    <lineage>
        <taxon>Eukaryota</taxon>
        <taxon>Metazoa</taxon>
        <taxon>Spiralia</taxon>
        <taxon>Gnathifera</taxon>
        <taxon>Rotifera</taxon>
        <taxon>Eurotatoria</taxon>
        <taxon>Bdelloidea</taxon>
        <taxon>Philodinida</taxon>
        <taxon>Philodinidae</taxon>
        <taxon>Rotaria</taxon>
    </lineage>
</organism>
<evidence type="ECO:0000313" key="6">
    <source>
        <dbReference type="Proteomes" id="UP000663869"/>
    </source>
</evidence>
<accession>A0A817XM87</accession>
<keyword evidence="2" id="KW-0479">Metal-binding</keyword>
<dbReference type="PANTHER" id="PTHR23080:SF133">
    <property type="entry name" value="SI:CH211-262I1.5-RELATED"/>
    <property type="match status" value="1"/>
</dbReference>
<evidence type="ECO:0000256" key="2">
    <source>
        <dbReference type="ARBA" id="ARBA00022723"/>
    </source>
</evidence>
<evidence type="ECO:0000313" key="5">
    <source>
        <dbReference type="EMBL" id="CAF3370354.1"/>
    </source>
</evidence>
<feature type="signal peptide" evidence="3">
    <location>
        <begin position="1"/>
        <end position="15"/>
    </location>
</feature>
<keyword evidence="3" id="KW-0732">Signal</keyword>
<name>A0A817XM87_9BILA</name>
<dbReference type="InterPro" id="IPR027806">
    <property type="entry name" value="HARBI1_dom"/>
</dbReference>
<sequence length="225" mass="25744">MVISWTLFVYSVVSSINLWPTKDQIQQALPFETRKNYPYVRVIVDCMEFEIEQPANPQTQQDTWSTYKNTSTAKGHKKQIFIFSYSSLFLTGLVGITPNGIVSYISPLYGGATSDKAIINMDGSQSLIELLEDGDDIMSDRGFSLDSKYTHLTLIHPPFLDRQKQLSSQQVLQTRIIARHRIHVERCMVSGILWRSMRFIQSSGYDDNPEDPQSWDPLFPRAIIS</sequence>
<dbReference type="Pfam" id="PF13359">
    <property type="entry name" value="DDE_Tnp_4"/>
    <property type="match status" value="1"/>
</dbReference>
<dbReference type="PANTHER" id="PTHR23080">
    <property type="entry name" value="THAP DOMAIN PROTEIN"/>
    <property type="match status" value="1"/>
</dbReference>
<dbReference type="AlphaFoldDB" id="A0A817XM87"/>
<dbReference type="GO" id="GO:0046872">
    <property type="term" value="F:metal ion binding"/>
    <property type="evidence" value="ECO:0007669"/>
    <property type="project" value="UniProtKB-KW"/>
</dbReference>
<feature type="domain" description="DDE Tnp4" evidence="4">
    <location>
        <begin position="44"/>
        <end position="188"/>
    </location>
</feature>